<dbReference type="AlphaFoldDB" id="D2R999"/>
<dbReference type="OrthoDB" id="257279at2"/>
<dbReference type="InterPro" id="IPR011453">
    <property type="entry name" value="DUF1559"/>
</dbReference>
<dbReference type="PANTHER" id="PTHR30093:SF2">
    <property type="entry name" value="TYPE II SECRETION SYSTEM PROTEIN H"/>
    <property type="match status" value="1"/>
</dbReference>
<protein>
    <recommendedName>
        <fullName evidence="2">DUF1559 domain-containing protein</fullName>
    </recommendedName>
</protein>
<keyword evidence="4" id="KW-1185">Reference proteome</keyword>
<dbReference type="STRING" id="530564.Psta_2984"/>
<dbReference type="InterPro" id="IPR027558">
    <property type="entry name" value="Pre_pil_HX9DG_C"/>
</dbReference>
<dbReference type="NCBIfam" id="TIGR04294">
    <property type="entry name" value="pre_pil_HX9DG"/>
    <property type="match status" value="1"/>
</dbReference>
<evidence type="ECO:0000313" key="3">
    <source>
        <dbReference type="EMBL" id="ADB17649.1"/>
    </source>
</evidence>
<keyword evidence="1" id="KW-1133">Transmembrane helix</keyword>
<evidence type="ECO:0000259" key="2">
    <source>
        <dbReference type="Pfam" id="PF07596"/>
    </source>
</evidence>
<proteinExistence type="predicted"/>
<dbReference type="eggNOG" id="COG2165">
    <property type="taxonomic scope" value="Bacteria"/>
</dbReference>
<dbReference type="EMBL" id="CP001848">
    <property type="protein sequence ID" value="ADB17649.1"/>
    <property type="molecule type" value="Genomic_DNA"/>
</dbReference>
<dbReference type="Proteomes" id="UP000001887">
    <property type="component" value="Chromosome"/>
</dbReference>
<dbReference type="InterPro" id="IPR012902">
    <property type="entry name" value="N_methyl_site"/>
</dbReference>
<dbReference type="KEGG" id="psl:Psta_2984"/>
<organism evidence="3 4">
    <name type="scientific">Pirellula staleyi (strain ATCC 27377 / DSM 6068 / ICPB 4128)</name>
    <name type="common">Pirella staleyi</name>
    <dbReference type="NCBI Taxonomy" id="530564"/>
    <lineage>
        <taxon>Bacteria</taxon>
        <taxon>Pseudomonadati</taxon>
        <taxon>Planctomycetota</taxon>
        <taxon>Planctomycetia</taxon>
        <taxon>Pirellulales</taxon>
        <taxon>Pirellulaceae</taxon>
        <taxon>Pirellula</taxon>
    </lineage>
</organism>
<gene>
    <name evidence="3" type="ordered locus">Psta_2984</name>
</gene>
<feature type="transmembrane region" description="Helical" evidence="1">
    <location>
        <begin position="21"/>
        <end position="46"/>
    </location>
</feature>
<name>D2R999_PIRSD</name>
<dbReference type="PANTHER" id="PTHR30093">
    <property type="entry name" value="GENERAL SECRETION PATHWAY PROTEIN G"/>
    <property type="match status" value="1"/>
</dbReference>
<evidence type="ECO:0000313" key="4">
    <source>
        <dbReference type="Proteomes" id="UP000001887"/>
    </source>
</evidence>
<dbReference type="HOGENOM" id="CLU_041661_0_0_0"/>
<reference evidence="3 4" key="1">
    <citation type="journal article" date="2009" name="Stand. Genomic Sci.">
        <title>Complete genome sequence of Pirellula staleyi type strain (ATCC 27377).</title>
        <authorList>
            <person name="Clum A."/>
            <person name="Tindall B.J."/>
            <person name="Sikorski J."/>
            <person name="Ivanova N."/>
            <person name="Mavrommatis K."/>
            <person name="Lucas S."/>
            <person name="Glavina del Rio T."/>
            <person name="Nolan M."/>
            <person name="Chen F."/>
            <person name="Tice H."/>
            <person name="Pitluck S."/>
            <person name="Cheng J.F."/>
            <person name="Chertkov O."/>
            <person name="Brettin T."/>
            <person name="Han C."/>
            <person name="Detter J.C."/>
            <person name="Kuske C."/>
            <person name="Bruce D."/>
            <person name="Goodwin L."/>
            <person name="Ovchinikova G."/>
            <person name="Pati A."/>
            <person name="Mikhailova N."/>
            <person name="Chen A."/>
            <person name="Palaniappan K."/>
            <person name="Land M."/>
            <person name="Hauser L."/>
            <person name="Chang Y.J."/>
            <person name="Jeffries C.D."/>
            <person name="Chain P."/>
            <person name="Rohde M."/>
            <person name="Goker M."/>
            <person name="Bristow J."/>
            <person name="Eisen J.A."/>
            <person name="Markowitz V."/>
            <person name="Hugenholtz P."/>
            <person name="Kyrpides N.C."/>
            <person name="Klenk H.P."/>
            <person name="Lapidus A."/>
        </authorList>
    </citation>
    <scope>NUCLEOTIDE SEQUENCE [LARGE SCALE GENOMIC DNA]</scope>
    <source>
        <strain evidence="4">ATCC 27377 / DSM 6068 / ICPB 4128</strain>
    </source>
</reference>
<dbReference type="InterPro" id="IPR045584">
    <property type="entry name" value="Pilin-like"/>
</dbReference>
<dbReference type="Pfam" id="PF07596">
    <property type="entry name" value="SBP_bac_10"/>
    <property type="match status" value="1"/>
</dbReference>
<sequence length="350" mass="38667" precursor="true">MRILRPRPSLRCSARTWSRSLGFTLIELLVVIAIIAILVGLLLPAVQAAREAARRMSCQNNLKQMGLALHNFHDTHTAFPHPYKFGKPAAVVGACPTPRSPMALLLPFMEQLSVDAHPDMLTQRVPTFICPSDTPAAGAPKTYCSYGVNCGDNHYSWGWMCPGNDPSHYYCVYFPKSKLYFNGIVDPAGMGCTTRSGGRVLRLADITDGLSHTFAFGERWGRVINPATRQTVTSVVTPTWPDTYATYATLASNRLNNHYNYDFSVTPPVNIWASYMSSFRSDHTEGANFVFCDGSVRFVSEGINGDAVSGYQYPEETAAPSRGEVNPYAAGKLFRSMATRDEQELIHGQY</sequence>
<dbReference type="Pfam" id="PF07963">
    <property type="entry name" value="N_methyl"/>
    <property type="match status" value="1"/>
</dbReference>
<feature type="domain" description="DUF1559" evidence="2">
    <location>
        <begin position="47"/>
        <end position="304"/>
    </location>
</feature>
<keyword evidence="1" id="KW-0472">Membrane</keyword>
<dbReference type="NCBIfam" id="TIGR02532">
    <property type="entry name" value="IV_pilin_GFxxxE"/>
    <property type="match status" value="1"/>
</dbReference>
<keyword evidence="1" id="KW-0812">Transmembrane</keyword>
<dbReference type="SUPFAM" id="SSF54523">
    <property type="entry name" value="Pili subunits"/>
    <property type="match status" value="1"/>
</dbReference>
<dbReference type="Gene3D" id="3.30.700.10">
    <property type="entry name" value="Glycoprotein, Type 4 Pilin"/>
    <property type="match status" value="1"/>
</dbReference>
<evidence type="ECO:0000256" key="1">
    <source>
        <dbReference type="SAM" id="Phobius"/>
    </source>
</evidence>
<accession>D2R999</accession>